<comment type="caution">
    <text evidence="1">The sequence shown here is derived from an EMBL/GenBank/DDBJ whole genome shotgun (WGS) entry which is preliminary data.</text>
</comment>
<organism evidence="1 2">
    <name type="scientific">Niallia circulans</name>
    <name type="common">Bacillus circulans</name>
    <dbReference type="NCBI Taxonomy" id="1397"/>
    <lineage>
        <taxon>Bacteria</taxon>
        <taxon>Bacillati</taxon>
        <taxon>Bacillota</taxon>
        <taxon>Bacilli</taxon>
        <taxon>Bacillales</taxon>
        <taxon>Bacillaceae</taxon>
        <taxon>Niallia</taxon>
    </lineage>
</organism>
<evidence type="ECO:0000313" key="1">
    <source>
        <dbReference type="EMBL" id="TRZ37254.1"/>
    </source>
</evidence>
<dbReference type="Proteomes" id="UP000319837">
    <property type="component" value="Unassembled WGS sequence"/>
</dbReference>
<protein>
    <submittedName>
        <fullName evidence="1">NERD domain-containing protein</fullName>
    </submittedName>
</protein>
<reference evidence="2" key="1">
    <citation type="submission" date="2018-10" db="EMBL/GenBank/DDBJ databases">
        <title>FDA dAtabase for Regulatory Grade micrObial Sequences (FDA-ARGOS): Supporting development and validation of Infectious Disease Dx tests.</title>
        <authorList>
            <person name="Minogue T."/>
            <person name="Wolcott M."/>
            <person name="Wasieloski L."/>
            <person name="Aguilar W."/>
            <person name="Moore D."/>
            <person name="Tallon L."/>
            <person name="Sadzewicz L."/>
            <person name="Sengamalay N."/>
            <person name="Ott S."/>
            <person name="Godinez A."/>
            <person name="Nagaraj S."/>
            <person name="Vavikolanu K."/>
            <person name="Vyas G."/>
            <person name="Nadendla S."/>
            <person name="George J."/>
            <person name="Sichtig H."/>
        </authorList>
    </citation>
    <scope>NUCLEOTIDE SEQUENCE [LARGE SCALE GENOMIC DNA]</scope>
    <source>
        <strain evidence="2">FDAARGOS_343</strain>
    </source>
</reference>
<gene>
    <name evidence="1" type="ORF">CEQ21_17500</name>
</gene>
<name>A0A553SJV3_NIACI</name>
<proteinExistence type="predicted"/>
<accession>A0A553SJV3</accession>
<dbReference type="RefSeq" id="WP_185765620.1">
    <property type="nucleotide sequence ID" value="NZ_RIBP01000004.1"/>
</dbReference>
<sequence>MAQLIKLKDYISRYQQNILLYPSRFVRLKKQKWEGVKSAFDSKDMQIFYENTDLTEYLPEEKESIFLKIRGMMNRKGKEEEALLFPAIVKDEEDKEDKEEQLFSFDYKANEYTEPQSLEQLKLQFLNQLFQFQMKWASSTLTEKSTVKKAFYYDDLLKYFLQRFPDTYLVLYKPVFLLKNAPIEVETILVTPTAVWCITVLEAEDSAVFVGSNEKFWVKKYNSKEKKILSPVIALNRTEKIIRGVFDRHDVTLPIQKAILTRNGYIDYPTIPYDLKIIEKRNYDEWFQMMRNNQSPIKAIQLKGAESLLQYCLTTSVRRYDWDFPGEEKS</sequence>
<dbReference type="EMBL" id="RIBP01000004">
    <property type="protein sequence ID" value="TRZ37254.1"/>
    <property type="molecule type" value="Genomic_DNA"/>
</dbReference>
<dbReference type="AlphaFoldDB" id="A0A553SJV3"/>
<evidence type="ECO:0000313" key="2">
    <source>
        <dbReference type="Proteomes" id="UP000319837"/>
    </source>
</evidence>